<dbReference type="Pfam" id="PF10307">
    <property type="entry name" value="HAD_SAK_1"/>
    <property type="match status" value="1"/>
</dbReference>
<reference evidence="2 3" key="1">
    <citation type="submission" date="2016-07" db="EMBL/GenBank/DDBJ databases">
        <title>Pervasive Adenine N6-methylation of Active Genes in Fungi.</title>
        <authorList>
            <consortium name="DOE Joint Genome Institute"/>
            <person name="Mondo S.J."/>
            <person name="Dannebaum R.O."/>
            <person name="Kuo R.C."/>
            <person name="Labutti K."/>
            <person name="Haridas S."/>
            <person name="Kuo A."/>
            <person name="Salamov A."/>
            <person name="Ahrendt S.R."/>
            <person name="Lipzen A."/>
            <person name="Sullivan W."/>
            <person name="Andreopoulos W.B."/>
            <person name="Clum A."/>
            <person name="Lindquist E."/>
            <person name="Daum C."/>
            <person name="Ramamoorthy G.K."/>
            <person name="Gryganskyi A."/>
            <person name="Culley D."/>
            <person name="Magnuson J.K."/>
            <person name="James T.Y."/>
            <person name="O'Malley M.A."/>
            <person name="Stajich J.E."/>
            <person name="Spatafora J.W."/>
            <person name="Visel A."/>
            <person name="Grigoriev I.V."/>
        </authorList>
    </citation>
    <scope>NUCLEOTIDE SEQUENCE [LARGE SCALE GENOMIC DNA]</scope>
    <source>
        <strain evidence="2 3">NRRL 3301</strain>
    </source>
</reference>
<evidence type="ECO:0000259" key="1">
    <source>
        <dbReference type="Pfam" id="PF10307"/>
    </source>
</evidence>
<protein>
    <recommendedName>
        <fullName evidence="1">Swiss Army Knife RNA repair protein HAD domain-containing protein</fullName>
    </recommendedName>
</protein>
<keyword evidence="3" id="KW-1185">Reference proteome</keyword>
<dbReference type="GO" id="GO:0003723">
    <property type="term" value="F:RNA binding"/>
    <property type="evidence" value="ECO:0007669"/>
    <property type="project" value="TreeGrafter"/>
</dbReference>
<comment type="caution">
    <text evidence="2">The sequence shown here is derived from an EMBL/GenBank/DDBJ whole genome shotgun (WGS) entry which is preliminary data.</text>
</comment>
<name>A0A1X2GHR9_9FUNG</name>
<accession>A0A1X2GHR9</accession>
<dbReference type="PANTHER" id="PTHR10335:SF23">
    <property type="entry name" value="OB FOLD-CONTAINING PROTEIN, NUCLEIC ACID BINDING"/>
    <property type="match status" value="1"/>
</dbReference>
<dbReference type="InterPro" id="IPR018812">
    <property type="entry name" value="SAK_HAD"/>
</dbReference>
<dbReference type="GO" id="GO:0031428">
    <property type="term" value="C:box C/D methylation guide snoRNP complex"/>
    <property type="evidence" value="ECO:0007669"/>
    <property type="project" value="TreeGrafter"/>
</dbReference>
<dbReference type="Proteomes" id="UP000242146">
    <property type="component" value="Unassembled WGS sequence"/>
</dbReference>
<dbReference type="GO" id="GO:0032040">
    <property type="term" value="C:small-subunit processome"/>
    <property type="evidence" value="ECO:0007669"/>
    <property type="project" value="TreeGrafter"/>
</dbReference>
<organism evidence="2 3">
    <name type="scientific">Hesseltinella vesiculosa</name>
    <dbReference type="NCBI Taxonomy" id="101127"/>
    <lineage>
        <taxon>Eukaryota</taxon>
        <taxon>Fungi</taxon>
        <taxon>Fungi incertae sedis</taxon>
        <taxon>Mucoromycota</taxon>
        <taxon>Mucoromycotina</taxon>
        <taxon>Mucoromycetes</taxon>
        <taxon>Mucorales</taxon>
        <taxon>Cunninghamellaceae</taxon>
        <taxon>Hesseltinella</taxon>
    </lineage>
</organism>
<dbReference type="GO" id="GO:0000494">
    <property type="term" value="P:box C/D sno(s)RNA 3'-end processing"/>
    <property type="evidence" value="ECO:0007669"/>
    <property type="project" value="TreeGrafter"/>
</dbReference>
<sequence length="517" mass="59677">MRHSYESITDDEKSLLQDQFEASPFFNTKDQLAKQPIQLDVFDFDSTLFLSPSLSPTIWHPDLINLLLDEDNVGPGWWKDIRSLDLGPAAEASKWKDYWNESVVKKARRSLEDPTTLTIILTGRRAFPFQPLIERMTASQDLAFGIYGLRPDPNLQTQKKHSQDQSTDNDTLYGAPSTFANTFDFKTAFLLNVLHNIPTLRTIHMWDDRIHHVKRFNEYLSTIKKKGFIDQGHVTFVEPVRPRYRPLWEYNVVSDILSRHQDNWQLYDKQRQWNRRAAQLDWTKAHDDLNTEHNDSEHAGSDSLFLGNLISLQSNSTKGFPPKERTHLVTSNSHTITRQPCTSLTPIACSTVIQLDEASALALRQLLEPAYLDSRPTHKRWMDSAEQPTWFGHQVRLSGKPLRPNQIKSDFGQQLGDRVSFRITQISSFDTSRGLLVQVHVTGTTKTDVICVLPLAYLPSEERQLWHPKWHGPSEEVKAWIGHGTLAYSYRFGLKNYVRHPPRFPAQHRPAKRQRAQ</sequence>
<dbReference type="AlphaFoldDB" id="A0A1X2GHR9"/>
<dbReference type="PANTHER" id="PTHR10335">
    <property type="entry name" value="RRNA 2-O-METHYLTRANSFERASE FIBRILLARIN"/>
    <property type="match status" value="1"/>
</dbReference>
<evidence type="ECO:0000313" key="2">
    <source>
        <dbReference type="EMBL" id="ORX54037.1"/>
    </source>
</evidence>
<feature type="domain" description="Swiss Army Knife RNA repair protein HAD" evidence="1">
    <location>
        <begin position="51"/>
        <end position="261"/>
    </location>
</feature>
<dbReference type="GO" id="GO:0008649">
    <property type="term" value="F:rRNA methyltransferase activity"/>
    <property type="evidence" value="ECO:0007669"/>
    <property type="project" value="TreeGrafter"/>
</dbReference>
<dbReference type="OrthoDB" id="5596992at2759"/>
<evidence type="ECO:0000313" key="3">
    <source>
        <dbReference type="Proteomes" id="UP000242146"/>
    </source>
</evidence>
<proteinExistence type="predicted"/>
<gene>
    <name evidence="2" type="ORF">DM01DRAFT_1335894</name>
</gene>
<dbReference type="EMBL" id="MCGT01000014">
    <property type="protein sequence ID" value="ORX54037.1"/>
    <property type="molecule type" value="Genomic_DNA"/>
</dbReference>
<dbReference type="GO" id="GO:1990259">
    <property type="term" value="F:histone H2AQ104 methyltransferase activity"/>
    <property type="evidence" value="ECO:0007669"/>
    <property type="project" value="TreeGrafter"/>
</dbReference>